<name>A0A7L1KA33_RYNNI</name>
<dbReference type="Proteomes" id="UP000525416">
    <property type="component" value="Unassembled WGS sequence"/>
</dbReference>
<reference evidence="8 9" key="1">
    <citation type="submission" date="2019-09" db="EMBL/GenBank/DDBJ databases">
        <title>Bird 10,000 Genomes (B10K) Project - Family phase.</title>
        <authorList>
            <person name="Zhang G."/>
        </authorList>
    </citation>
    <scope>NUCLEOTIDE SEQUENCE [LARGE SCALE GENOMIC DNA]</scope>
    <source>
        <strain evidence="8">B10K-DU-002-16</strain>
        <tissue evidence="8">Muscle</tissue>
    </source>
</reference>
<dbReference type="OrthoDB" id="9319918at2759"/>
<keyword evidence="9" id="KW-1185">Reference proteome</keyword>
<dbReference type="InterPro" id="IPR010661">
    <property type="entry name" value="RVT_thumb"/>
</dbReference>
<evidence type="ECO:0000256" key="3">
    <source>
        <dbReference type="ARBA" id="ARBA00022722"/>
    </source>
</evidence>
<evidence type="ECO:0000313" key="9">
    <source>
        <dbReference type="Proteomes" id="UP000525416"/>
    </source>
</evidence>
<feature type="non-terminal residue" evidence="8">
    <location>
        <position position="1"/>
    </location>
</feature>
<dbReference type="GO" id="GO:0003964">
    <property type="term" value="F:RNA-directed DNA polymerase activity"/>
    <property type="evidence" value="ECO:0007669"/>
    <property type="project" value="UniProtKB-KW"/>
</dbReference>
<accession>A0A7L1KA33</accession>
<keyword evidence="2" id="KW-0548">Nucleotidyltransferase</keyword>
<evidence type="ECO:0000256" key="2">
    <source>
        <dbReference type="ARBA" id="ARBA00022695"/>
    </source>
</evidence>
<dbReference type="EMBL" id="VXBH01007821">
    <property type="protein sequence ID" value="NXN59250.1"/>
    <property type="molecule type" value="Genomic_DNA"/>
</dbReference>
<protein>
    <submittedName>
        <fullName evidence="8">POK18 protein</fullName>
    </submittedName>
</protein>
<dbReference type="InterPro" id="IPR043502">
    <property type="entry name" value="DNA/RNA_pol_sf"/>
</dbReference>
<sequence length="66" mass="7558">WKYLGWTITESQVRPQKLSIRTEIRTLNDAQKLLGDLQWLRPVVGITNDELEVLRPLLKGSNPAST</sequence>
<evidence type="ECO:0000256" key="5">
    <source>
        <dbReference type="ARBA" id="ARBA00022801"/>
    </source>
</evidence>
<keyword evidence="1" id="KW-0808">Transferase</keyword>
<dbReference type="PANTHER" id="PTHR41694">
    <property type="entry name" value="ENDOGENOUS RETROVIRUS GROUP K MEMBER POL PROTEIN"/>
    <property type="match status" value="1"/>
</dbReference>
<dbReference type="GO" id="GO:0016787">
    <property type="term" value="F:hydrolase activity"/>
    <property type="evidence" value="ECO:0007669"/>
    <property type="project" value="UniProtKB-KW"/>
</dbReference>
<feature type="domain" description="Reverse transcriptase thumb" evidence="7">
    <location>
        <begin position="15"/>
        <end position="61"/>
    </location>
</feature>
<dbReference type="GO" id="GO:0035613">
    <property type="term" value="F:RNA stem-loop binding"/>
    <property type="evidence" value="ECO:0007669"/>
    <property type="project" value="TreeGrafter"/>
</dbReference>
<evidence type="ECO:0000256" key="1">
    <source>
        <dbReference type="ARBA" id="ARBA00022679"/>
    </source>
</evidence>
<evidence type="ECO:0000313" key="8">
    <source>
        <dbReference type="EMBL" id="NXN59250.1"/>
    </source>
</evidence>
<keyword evidence="6" id="KW-0695">RNA-directed DNA polymerase</keyword>
<dbReference type="PANTHER" id="PTHR41694:SF3">
    <property type="entry name" value="RNA-DIRECTED DNA POLYMERASE-RELATED"/>
    <property type="match status" value="1"/>
</dbReference>
<dbReference type="InterPro" id="IPR043128">
    <property type="entry name" value="Rev_trsase/Diguanyl_cyclase"/>
</dbReference>
<proteinExistence type="predicted"/>
<keyword evidence="3" id="KW-0540">Nuclease</keyword>
<keyword evidence="5" id="KW-0378">Hydrolase</keyword>
<dbReference type="Pfam" id="PF06817">
    <property type="entry name" value="RVT_thumb"/>
    <property type="match status" value="1"/>
</dbReference>
<dbReference type="AlphaFoldDB" id="A0A7L1KA33"/>
<feature type="non-terminal residue" evidence="8">
    <location>
        <position position="66"/>
    </location>
</feature>
<evidence type="ECO:0000256" key="4">
    <source>
        <dbReference type="ARBA" id="ARBA00022759"/>
    </source>
</evidence>
<evidence type="ECO:0000256" key="6">
    <source>
        <dbReference type="ARBA" id="ARBA00022918"/>
    </source>
</evidence>
<dbReference type="Gene3D" id="3.30.70.270">
    <property type="match status" value="1"/>
</dbReference>
<evidence type="ECO:0000259" key="7">
    <source>
        <dbReference type="Pfam" id="PF06817"/>
    </source>
</evidence>
<keyword evidence="4" id="KW-0255">Endonuclease</keyword>
<dbReference type="SUPFAM" id="SSF56672">
    <property type="entry name" value="DNA/RNA polymerases"/>
    <property type="match status" value="1"/>
</dbReference>
<dbReference type="GO" id="GO:0004519">
    <property type="term" value="F:endonuclease activity"/>
    <property type="evidence" value="ECO:0007669"/>
    <property type="project" value="UniProtKB-KW"/>
</dbReference>
<gene>
    <name evidence="8" type="primary">Ervk18_1</name>
    <name evidence="8" type="ORF">RYNNIG_R16139</name>
</gene>
<comment type="caution">
    <text evidence="8">The sequence shown here is derived from an EMBL/GenBank/DDBJ whole genome shotgun (WGS) entry which is preliminary data.</text>
</comment>
<organism evidence="8 9">
    <name type="scientific">Rynchops niger</name>
    <name type="common">Black skimmer</name>
    <dbReference type="NCBI Taxonomy" id="227184"/>
    <lineage>
        <taxon>Eukaryota</taxon>
        <taxon>Metazoa</taxon>
        <taxon>Chordata</taxon>
        <taxon>Craniata</taxon>
        <taxon>Vertebrata</taxon>
        <taxon>Euteleostomi</taxon>
        <taxon>Archelosauria</taxon>
        <taxon>Archosauria</taxon>
        <taxon>Dinosauria</taxon>
        <taxon>Saurischia</taxon>
        <taxon>Theropoda</taxon>
        <taxon>Coelurosauria</taxon>
        <taxon>Aves</taxon>
        <taxon>Neognathae</taxon>
        <taxon>Neoaves</taxon>
        <taxon>Charadriiformes</taxon>
        <taxon>Laridae</taxon>
        <taxon>Rynchops</taxon>
    </lineage>
</organism>